<gene>
    <name evidence="1" type="ORF">J2Z34_003502</name>
</gene>
<dbReference type="Proteomes" id="UP001519271">
    <property type="component" value="Unassembled WGS sequence"/>
</dbReference>
<dbReference type="InterPro" id="IPR002838">
    <property type="entry name" value="AIM24"/>
</dbReference>
<evidence type="ECO:0000313" key="2">
    <source>
        <dbReference type="Proteomes" id="UP001519271"/>
    </source>
</evidence>
<dbReference type="PANTHER" id="PTHR38074">
    <property type="entry name" value="ALTERED INHERITANCE OF MITOCHONDRIA PROTEIN 24, MITOCHONDRIAL"/>
    <property type="match status" value="1"/>
</dbReference>
<dbReference type="PANTHER" id="PTHR38074:SF1">
    <property type="entry name" value="ALTERED INHERITANCE OF MITOCHONDRIA PROTEIN 24, MITOCHONDRIAL"/>
    <property type="match status" value="1"/>
</dbReference>
<reference evidence="1 2" key="1">
    <citation type="submission" date="2021-03" db="EMBL/GenBank/DDBJ databases">
        <title>Genomic Encyclopedia of Type Strains, Phase IV (KMG-IV): sequencing the most valuable type-strain genomes for metagenomic binning, comparative biology and taxonomic classification.</title>
        <authorList>
            <person name="Goeker M."/>
        </authorList>
    </citation>
    <scope>NUCLEOTIDE SEQUENCE [LARGE SCALE GENOMIC DNA]</scope>
    <source>
        <strain evidence="1 2">DSM 6139</strain>
    </source>
</reference>
<name>A0ABS4G8T7_9CLOT</name>
<dbReference type="Pfam" id="PF01987">
    <property type="entry name" value="AIM24"/>
    <property type="match status" value="1"/>
</dbReference>
<dbReference type="InterPro" id="IPR036983">
    <property type="entry name" value="AIM24_sf"/>
</dbReference>
<dbReference type="InterPro" id="IPR016031">
    <property type="entry name" value="Trp_RNA-bd_attenuator-like_dom"/>
</dbReference>
<dbReference type="Gene3D" id="3.60.160.10">
    <property type="entry name" value="Mitochondrial biogenesis AIM24"/>
    <property type="match status" value="1"/>
</dbReference>
<dbReference type="EMBL" id="JAGGKC010000057">
    <property type="protein sequence ID" value="MBP1920980.1"/>
    <property type="molecule type" value="Genomic_DNA"/>
</dbReference>
<proteinExistence type="predicted"/>
<evidence type="ECO:0000313" key="1">
    <source>
        <dbReference type="EMBL" id="MBP1920980.1"/>
    </source>
</evidence>
<keyword evidence="2" id="KW-1185">Reference proteome</keyword>
<sequence length="285" mass="31334">MKTNMNQTNTLTKLTEIKGNSLFQVLEFDELRGGKDVKTAFMLSFMRQAGIKLRQLRIVLSSSGAYIESGRLSFMRGPIEVSSNTGGLFSFSKQLITSKITGENLVRPLFKGTGELLLEPSFGHIALLELENESVIIDDTLFFAAEQQVEMSTTTVKTVSGALLGNEGFFQTKLSGTGIVALELPVPEQEIFKYKLVNDILKVDGNFAILRTGTIEFSVEKTTRSLMGSALSGEGFMNVFKGTGEVWLMPTKSVYDELLRTMDNPLMRPHAEHVAEGKDGKDGKA</sequence>
<comment type="caution">
    <text evidence="1">The sequence shown here is derived from an EMBL/GenBank/DDBJ whole genome shotgun (WGS) entry which is preliminary data.</text>
</comment>
<organism evidence="1 2">
    <name type="scientific">Youngiibacter multivorans</name>
    <dbReference type="NCBI Taxonomy" id="937251"/>
    <lineage>
        <taxon>Bacteria</taxon>
        <taxon>Bacillati</taxon>
        <taxon>Bacillota</taxon>
        <taxon>Clostridia</taxon>
        <taxon>Eubacteriales</taxon>
        <taxon>Clostridiaceae</taxon>
        <taxon>Youngiibacter</taxon>
    </lineage>
</organism>
<dbReference type="RefSeq" id="WP_209461127.1">
    <property type="nucleotide sequence ID" value="NZ_JAGGKC010000057.1"/>
</dbReference>
<accession>A0ABS4G8T7</accession>
<dbReference type="SUPFAM" id="SSF51219">
    <property type="entry name" value="TRAP-like"/>
    <property type="match status" value="1"/>
</dbReference>
<protein>
    <submittedName>
        <fullName evidence="1">Uncharacterized protein (AIM24 family)</fullName>
    </submittedName>
</protein>